<protein>
    <submittedName>
        <fullName evidence="1">Alpha/beta-hydrolase</fullName>
    </submittedName>
</protein>
<reference evidence="1" key="1">
    <citation type="submission" date="2021-02" db="EMBL/GenBank/DDBJ databases">
        <authorList>
            <consortium name="DOE Joint Genome Institute"/>
            <person name="Ahrendt S."/>
            <person name="Looney B.P."/>
            <person name="Miyauchi S."/>
            <person name="Morin E."/>
            <person name="Drula E."/>
            <person name="Courty P.E."/>
            <person name="Chicoki N."/>
            <person name="Fauchery L."/>
            <person name="Kohler A."/>
            <person name="Kuo A."/>
            <person name="Labutti K."/>
            <person name="Pangilinan J."/>
            <person name="Lipzen A."/>
            <person name="Riley R."/>
            <person name="Andreopoulos W."/>
            <person name="He G."/>
            <person name="Johnson J."/>
            <person name="Barry K.W."/>
            <person name="Grigoriev I.V."/>
            <person name="Nagy L."/>
            <person name="Hibbett D."/>
            <person name="Henrissat B."/>
            <person name="Matheny P.B."/>
            <person name="Labbe J."/>
            <person name="Martin F."/>
        </authorList>
    </citation>
    <scope>NUCLEOTIDE SEQUENCE</scope>
    <source>
        <strain evidence="1">FP105234-sp</strain>
    </source>
</reference>
<name>A0ACB8RAU2_9AGAM</name>
<proteinExistence type="predicted"/>
<dbReference type="Proteomes" id="UP000814033">
    <property type="component" value="Unassembled WGS sequence"/>
</dbReference>
<evidence type="ECO:0000313" key="2">
    <source>
        <dbReference type="Proteomes" id="UP000814033"/>
    </source>
</evidence>
<organism evidence="1 2">
    <name type="scientific">Auriscalpium vulgare</name>
    <dbReference type="NCBI Taxonomy" id="40419"/>
    <lineage>
        <taxon>Eukaryota</taxon>
        <taxon>Fungi</taxon>
        <taxon>Dikarya</taxon>
        <taxon>Basidiomycota</taxon>
        <taxon>Agaricomycotina</taxon>
        <taxon>Agaricomycetes</taxon>
        <taxon>Russulales</taxon>
        <taxon>Auriscalpiaceae</taxon>
        <taxon>Auriscalpium</taxon>
    </lineage>
</organism>
<comment type="caution">
    <text evidence="1">The sequence shown here is derived from an EMBL/GenBank/DDBJ whole genome shotgun (WGS) entry which is preliminary data.</text>
</comment>
<gene>
    <name evidence="1" type="ORF">FA95DRAFT_1584828</name>
</gene>
<keyword evidence="2" id="KW-1185">Reference proteome</keyword>
<dbReference type="EMBL" id="MU276142">
    <property type="protein sequence ID" value="KAI0041133.1"/>
    <property type="molecule type" value="Genomic_DNA"/>
</dbReference>
<evidence type="ECO:0000313" key="1">
    <source>
        <dbReference type="EMBL" id="KAI0041133.1"/>
    </source>
</evidence>
<accession>A0ACB8RAU2</accession>
<sequence length="568" mass="60377">MFTPQAAILTVSALVTGALASSQVPPSVHLDRATFFGNASGVVTQFLGIPFALPPVGDLRLRLPLPNAPYTGVHNASAFGPACIQQLEPPLPIPAGFSPVTLQLLAGRDGGAPIVDSEDCLSINVVKPASSTDWTKLPVLVWIYGGGFENGASASFNGSVIVERSIQLGQPVVYVSMNYRWVALFPRNMVHTLGFPGGVEAQKAGIGNLGLHDQRLALRWVQKYIHAFGGDPGKVTIWGESAGAISVALQLVTNGGNTEGLFRGAFMQSGSPTGIGPVAEGQPFYDALVANVSCAAAKDTLQCLREAPLDRLRTAINASPDIFAFQSLNLAWQPRVDGAFLKDDPQTLVLQNSVAKVPLLSGDCDDEGTLFSLSTSNLTTDAEVRAYLAANYFKSVPSADIDAILAAYPNDTAQGSPFDTGTLNAVTPQFKRLAALQGDLVFQAPRRFFLQQRAGKQPVFSYLSKRFKTLPDLGSFHGSDVDVIYGPSDMTDYLIRFATHLDPNVGASADSSASFADSSASLFWPRYTTAAPQLLTFLDGAVPLNISLDTYRAEGMAELTRVSLAHPL</sequence>
<reference evidence="1" key="2">
    <citation type="journal article" date="2022" name="New Phytol.">
        <title>Evolutionary transition to the ectomycorrhizal habit in the genomes of a hyperdiverse lineage of mushroom-forming fungi.</title>
        <authorList>
            <person name="Looney B."/>
            <person name="Miyauchi S."/>
            <person name="Morin E."/>
            <person name="Drula E."/>
            <person name="Courty P.E."/>
            <person name="Kohler A."/>
            <person name="Kuo A."/>
            <person name="LaButti K."/>
            <person name="Pangilinan J."/>
            <person name="Lipzen A."/>
            <person name="Riley R."/>
            <person name="Andreopoulos W."/>
            <person name="He G."/>
            <person name="Johnson J."/>
            <person name="Nolan M."/>
            <person name="Tritt A."/>
            <person name="Barry K.W."/>
            <person name="Grigoriev I.V."/>
            <person name="Nagy L.G."/>
            <person name="Hibbett D."/>
            <person name="Henrissat B."/>
            <person name="Matheny P.B."/>
            <person name="Labbe J."/>
            <person name="Martin F.M."/>
        </authorList>
    </citation>
    <scope>NUCLEOTIDE SEQUENCE</scope>
    <source>
        <strain evidence="1">FP105234-sp</strain>
    </source>
</reference>